<keyword evidence="2" id="KW-0328">Glycosyltransferase</keyword>
<dbReference type="GO" id="GO:0004582">
    <property type="term" value="F:dolichyl-phosphate beta-D-mannosyltransferase activity"/>
    <property type="evidence" value="ECO:0007669"/>
    <property type="project" value="InterPro"/>
</dbReference>
<dbReference type="PANTHER" id="PTHR43398">
    <property type="entry name" value="DOLICHOL-PHOSPHATE MANNOSYLTRANSFERASE SUBUNIT 1"/>
    <property type="match status" value="1"/>
</dbReference>
<comment type="similarity">
    <text evidence="1">Belongs to the glycosyltransferase 2 family.</text>
</comment>
<name>A0A520XB73_9DELT</name>
<reference evidence="5 6" key="1">
    <citation type="submission" date="2019-01" db="EMBL/GenBank/DDBJ databases">
        <title>Insights into ecological role of a new deltaproteobacterial order Candidatus Sinidesulfobacterales (Sva0485) by metagenomics and metatranscriptomics.</title>
        <authorList>
            <person name="Tan S."/>
            <person name="Liu J."/>
            <person name="Fang Y."/>
            <person name="Hedlund B."/>
            <person name="Lian Z.-H."/>
            <person name="Huang L.-Y."/>
            <person name="Li J.-T."/>
            <person name="Huang L.-N."/>
            <person name="Li W.-J."/>
            <person name="Jiang H.-C."/>
            <person name="Dong H.-L."/>
            <person name="Shu W.-S."/>
        </authorList>
    </citation>
    <scope>NUCLEOTIDE SEQUENCE [LARGE SCALE GENOMIC DNA]</scope>
    <source>
        <strain evidence="5">AP4</strain>
    </source>
</reference>
<dbReference type="GO" id="GO:0009247">
    <property type="term" value="P:glycolipid biosynthetic process"/>
    <property type="evidence" value="ECO:0007669"/>
    <property type="project" value="TreeGrafter"/>
</dbReference>
<feature type="domain" description="Glycosyltransferase 2-like" evidence="4">
    <location>
        <begin position="5"/>
        <end position="68"/>
    </location>
</feature>
<feature type="domain" description="Glycosyltransferase 2-like" evidence="4">
    <location>
        <begin position="92"/>
        <end position="217"/>
    </location>
</feature>
<evidence type="ECO:0000259" key="4">
    <source>
        <dbReference type="Pfam" id="PF00535"/>
    </source>
</evidence>
<proteinExistence type="inferred from homology"/>
<evidence type="ECO:0000256" key="2">
    <source>
        <dbReference type="ARBA" id="ARBA00022676"/>
    </source>
</evidence>
<dbReference type="PANTHER" id="PTHR43398:SF1">
    <property type="entry name" value="DOLICHOL-PHOSPHATE MANNOSYLTRANSFERASE SUBUNIT 1"/>
    <property type="match status" value="1"/>
</dbReference>
<accession>A0A520XB73</accession>
<dbReference type="InterPro" id="IPR029044">
    <property type="entry name" value="Nucleotide-diphossugar_trans"/>
</dbReference>
<dbReference type="Pfam" id="PF00535">
    <property type="entry name" value="Glycos_transf_2"/>
    <property type="match status" value="2"/>
</dbReference>
<evidence type="ECO:0000256" key="3">
    <source>
        <dbReference type="ARBA" id="ARBA00022679"/>
    </source>
</evidence>
<protein>
    <submittedName>
        <fullName evidence="5">Polyprenol monophosphomannose synthase</fullName>
    </submittedName>
</protein>
<evidence type="ECO:0000256" key="1">
    <source>
        <dbReference type="ARBA" id="ARBA00006739"/>
    </source>
</evidence>
<keyword evidence="3" id="KW-0808">Transferase</keyword>
<gene>
    <name evidence="5" type="ORF">EVJ48_06970</name>
</gene>
<evidence type="ECO:0000313" key="5">
    <source>
        <dbReference type="EMBL" id="RZV38460.1"/>
    </source>
</evidence>
<dbReference type="GO" id="GO:0016020">
    <property type="term" value="C:membrane"/>
    <property type="evidence" value="ECO:0007669"/>
    <property type="project" value="GOC"/>
</dbReference>
<dbReference type="CDD" id="cd06442">
    <property type="entry name" value="DPM1_like"/>
    <property type="match status" value="1"/>
</dbReference>
<dbReference type="InterPro" id="IPR001173">
    <property type="entry name" value="Glyco_trans_2-like"/>
</dbReference>
<evidence type="ECO:0000313" key="6">
    <source>
        <dbReference type="Proteomes" id="UP000322454"/>
    </source>
</evidence>
<dbReference type="Gene3D" id="3.90.550.10">
    <property type="entry name" value="Spore Coat Polysaccharide Biosynthesis Protein SpsA, Chain A"/>
    <property type="match status" value="1"/>
</dbReference>
<dbReference type="Proteomes" id="UP000322454">
    <property type="component" value="Unassembled WGS sequence"/>
</dbReference>
<dbReference type="AlphaFoldDB" id="A0A520XB73"/>
<dbReference type="InterPro" id="IPR039528">
    <property type="entry name" value="DPM1-like"/>
</dbReference>
<sequence>MKVLVAIPTYNEKENISRMLNSVLSINETIKTATNSNTLPLDVNVLIIDDNSPDGTAKIVKEYISSRKRLSANAEVNPNININESVDKNTNLIPSNAVNNEERVFIIEREKKLGLGTAYVAAFNFALDNGYDYVVTIDCDFSHNPEEIAGFISLAQSEKCGMIVGSRYFGGVRVINWSMKRLLISYFANIYAKFITGVKITDLTGGFNMYDVNCLKKINLDGISSRGYAFQIEMKYRMIKEGKCSFKEYPIIFYERTYGKSKMSKGIIFEAFFKVIKLRLGLFK</sequence>
<comment type="caution">
    <text evidence="5">The sequence shown here is derived from an EMBL/GenBank/DDBJ whole genome shotgun (WGS) entry which is preliminary data.</text>
</comment>
<dbReference type="SUPFAM" id="SSF53448">
    <property type="entry name" value="Nucleotide-diphospho-sugar transferases"/>
    <property type="match status" value="1"/>
</dbReference>
<organism evidence="5 6">
    <name type="scientific">Candidatus Acidulodesulfobacterium acidiphilum</name>
    <dbReference type="NCBI Taxonomy" id="2597224"/>
    <lineage>
        <taxon>Bacteria</taxon>
        <taxon>Deltaproteobacteria</taxon>
        <taxon>Candidatus Acidulodesulfobacterales</taxon>
        <taxon>Candidatus Acidulodesulfobacterium</taxon>
    </lineage>
</organism>
<dbReference type="EMBL" id="SHMQ01000018">
    <property type="protein sequence ID" value="RZV38460.1"/>
    <property type="molecule type" value="Genomic_DNA"/>
</dbReference>